<reference evidence="1 2" key="1">
    <citation type="submission" date="2021-06" db="EMBL/GenBank/DDBJ databases">
        <authorList>
            <person name="Palmer J.M."/>
        </authorList>
    </citation>
    <scope>NUCLEOTIDE SEQUENCE [LARGE SCALE GENOMIC DNA]</scope>
    <source>
        <strain evidence="2">if_2019</strain>
        <tissue evidence="1">Muscle</tissue>
    </source>
</reference>
<evidence type="ECO:0000313" key="2">
    <source>
        <dbReference type="Proteomes" id="UP001482620"/>
    </source>
</evidence>
<protein>
    <submittedName>
        <fullName evidence="1">Uncharacterized protein</fullName>
    </submittedName>
</protein>
<dbReference type="EMBL" id="JAHRIQ010104460">
    <property type="protein sequence ID" value="MEQ2254427.1"/>
    <property type="molecule type" value="Genomic_DNA"/>
</dbReference>
<gene>
    <name evidence="1" type="ORF">ILYODFUR_003661</name>
</gene>
<accession>A0ABV0VCD2</accession>
<keyword evidence="2" id="KW-1185">Reference proteome</keyword>
<comment type="caution">
    <text evidence="1">The sequence shown here is derived from an EMBL/GenBank/DDBJ whole genome shotgun (WGS) entry which is preliminary data.</text>
</comment>
<sequence>MSPCEIYNDRKIDEKQELSKKINDIITNRCPGVFLSSNRILILSLLHLLLCFGQHPKLMVIIITVMLHRLCWYRREGAAWHWLSEHCSCLTKLAASYALERSRVAPIKGGHESTEGVG</sequence>
<evidence type="ECO:0000313" key="1">
    <source>
        <dbReference type="EMBL" id="MEQ2254427.1"/>
    </source>
</evidence>
<proteinExistence type="predicted"/>
<name>A0ABV0VCD2_9TELE</name>
<organism evidence="1 2">
    <name type="scientific">Ilyodon furcidens</name>
    <name type="common">goldbreast splitfin</name>
    <dbReference type="NCBI Taxonomy" id="33524"/>
    <lineage>
        <taxon>Eukaryota</taxon>
        <taxon>Metazoa</taxon>
        <taxon>Chordata</taxon>
        <taxon>Craniata</taxon>
        <taxon>Vertebrata</taxon>
        <taxon>Euteleostomi</taxon>
        <taxon>Actinopterygii</taxon>
        <taxon>Neopterygii</taxon>
        <taxon>Teleostei</taxon>
        <taxon>Neoteleostei</taxon>
        <taxon>Acanthomorphata</taxon>
        <taxon>Ovalentaria</taxon>
        <taxon>Atherinomorphae</taxon>
        <taxon>Cyprinodontiformes</taxon>
        <taxon>Goodeidae</taxon>
        <taxon>Ilyodon</taxon>
    </lineage>
</organism>
<dbReference type="Proteomes" id="UP001482620">
    <property type="component" value="Unassembled WGS sequence"/>
</dbReference>